<reference evidence="1" key="1">
    <citation type="journal article" date="2014" name="Front. Microbiol.">
        <title>High frequency of phylogenetically diverse reductive dehalogenase-homologous genes in deep subseafloor sedimentary metagenomes.</title>
        <authorList>
            <person name="Kawai M."/>
            <person name="Futagami T."/>
            <person name="Toyoda A."/>
            <person name="Takaki Y."/>
            <person name="Nishi S."/>
            <person name="Hori S."/>
            <person name="Arai W."/>
            <person name="Tsubouchi T."/>
            <person name="Morono Y."/>
            <person name="Uchiyama I."/>
            <person name="Ito T."/>
            <person name="Fujiyama A."/>
            <person name="Inagaki F."/>
            <person name="Takami H."/>
        </authorList>
    </citation>
    <scope>NUCLEOTIDE SEQUENCE</scope>
    <source>
        <strain evidence="1">Expedition CK06-06</strain>
    </source>
</reference>
<dbReference type="EMBL" id="BART01023431">
    <property type="protein sequence ID" value="GAG92454.1"/>
    <property type="molecule type" value="Genomic_DNA"/>
</dbReference>
<comment type="caution">
    <text evidence="1">The sequence shown here is derived from an EMBL/GenBank/DDBJ whole genome shotgun (WGS) entry which is preliminary data.</text>
</comment>
<feature type="non-terminal residue" evidence="1">
    <location>
        <position position="1"/>
    </location>
</feature>
<proteinExistence type="predicted"/>
<organism evidence="1">
    <name type="scientific">marine sediment metagenome</name>
    <dbReference type="NCBI Taxonomy" id="412755"/>
    <lineage>
        <taxon>unclassified sequences</taxon>
        <taxon>metagenomes</taxon>
        <taxon>ecological metagenomes</taxon>
    </lineage>
</organism>
<dbReference type="AlphaFoldDB" id="X1B9J8"/>
<name>X1B9J8_9ZZZZ</name>
<protein>
    <submittedName>
        <fullName evidence="1">Uncharacterized protein</fullName>
    </submittedName>
</protein>
<sequence>WFISETDKQRILKVVFIRTESQIIIKTAYDPNAEELRIYRKYA</sequence>
<accession>X1B9J8</accession>
<gene>
    <name evidence="1" type="ORF">S01H4_42628</name>
</gene>
<evidence type="ECO:0000313" key="1">
    <source>
        <dbReference type="EMBL" id="GAG92454.1"/>
    </source>
</evidence>